<sequence length="259" mass="30301">MDHVLIYKATVFSIFPTLNDYKYLSYWILHEFNTNKVKFSNISENFYNNNKKTYNNFFSMESLKSAVEIIQPMNFEYMNILDNLYKNYSEYYTIISHVTQDVEESCNKYTQGCHDSYELGVQKCSDKSSELYEALQSFKASYEDSFKLSGIEYICDSIELKELRSYDEIKGKKTTGFNTENDKNNMFTPNLLPIIVLLSIFIFFYKFTPLGSCLRAKTIRLFKMSKNKDEKAHPILLQTSNAKGRGLDIDKYNIAYISS</sequence>
<dbReference type="AlphaFoldDB" id="A0A565A100"/>
<feature type="transmembrane region" description="Helical" evidence="1">
    <location>
        <begin position="191"/>
        <end position="214"/>
    </location>
</feature>
<reference evidence="3" key="1">
    <citation type="submission" date="2016-07" db="EMBL/GenBank/DDBJ databases">
        <authorList>
            <consortium name="Pathogen Informatics"/>
        </authorList>
    </citation>
    <scope>NUCLEOTIDE SEQUENCE [LARGE SCALE GENOMIC DNA]</scope>
</reference>
<dbReference type="Proteomes" id="UP000220605">
    <property type="component" value="Chromosome 13"/>
</dbReference>
<organism evidence="2 3">
    <name type="scientific">Plasmodium vivax</name>
    <name type="common">malaria parasite P. vivax</name>
    <dbReference type="NCBI Taxonomy" id="5855"/>
    <lineage>
        <taxon>Eukaryota</taxon>
        <taxon>Sar</taxon>
        <taxon>Alveolata</taxon>
        <taxon>Apicomplexa</taxon>
        <taxon>Aconoidasida</taxon>
        <taxon>Haemosporida</taxon>
        <taxon>Plasmodiidae</taxon>
        <taxon>Plasmodium</taxon>
        <taxon>Plasmodium (Plasmodium)</taxon>
    </lineage>
</organism>
<keyword evidence="1" id="KW-1133">Transmembrane helix</keyword>
<evidence type="ECO:0000256" key="1">
    <source>
        <dbReference type="SAM" id="Phobius"/>
    </source>
</evidence>
<name>A0A565A100_PLAVI</name>
<evidence type="ECO:0000313" key="3">
    <source>
        <dbReference type="Proteomes" id="UP000220605"/>
    </source>
</evidence>
<dbReference type="VEuPathDB" id="PlasmoDB:PVW1_000020900"/>
<dbReference type="OrthoDB" id="10597307at2759"/>
<keyword evidence="1" id="KW-0472">Membrane</keyword>
<gene>
    <name evidence="2" type="ORF">PVP01_1300400</name>
</gene>
<accession>A0A565A100</accession>
<dbReference type="VEuPathDB" id="PlasmoDB:PVPAM_130013100"/>
<dbReference type="VEuPathDB" id="PlasmoDB:PVP01_1300400"/>
<evidence type="ECO:0000313" key="2">
    <source>
        <dbReference type="EMBL" id="VUZ98065.1"/>
    </source>
</evidence>
<keyword evidence="1" id="KW-0812">Transmembrane</keyword>
<protein>
    <submittedName>
        <fullName evidence="2">VIR protein</fullName>
    </submittedName>
</protein>
<dbReference type="EMBL" id="LT635624">
    <property type="protein sequence ID" value="VUZ98065.1"/>
    <property type="molecule type" value="Genomic_DNA"/>
</dbReference>
<proteinExistence type="predicted"/>